<accession>A0ABD0RCY6</accession>
<comment type="caution">
    <text evidence="3">The sequence shown here is derived from an EMBL/GenBank/DDBJ whole genome shotgun (WGS) entry which is preliminary data.</text>
</comment>
<name>A0ABD0RCY6_CIRMR</name>
<protein>
    <recommendedName>
        <fullName evidence="2">Anoctamin dimerisation domain-containing protein</fullName>
    </recommendedName>
</protein>
<dbReference type="InterPro" id="IPR032394">
    <property type="entry name" value="Anoct_dimer"/>
</dbReference>
<evidence type="ECO:0000259" key="2">
    <source>
        <dbReference type="Pfam" id="PF16178"/>
    </source>
</evidence>
<keyword evidence="4" id="KW-1185">Reference proteome</keyword>
<proteinExistence type="predicted"/>
<dbReference type="Proteomes" id="UP001529510">
    <property type="component" value="Unassembled WGS sequence"/>
</dbReference>
<dbReference type="AlphaFoldDB" id="A0ABD0RCY6"/>
<feature type="compositionally biased region" description="Polar residues" evidence="1">
    <location>
        <begin position="40"/>
        <end position="55"/>
    </location>
</feature>
<evidence type="ECO:0000313" key="3">
    <source>
        <dbReference type="EMBL" id="KAL0196399.1"/>
    </source>
</evidence>
<evidence type="ECO:0000313" key="4">
    <source>
        <dbReference type="Proteomes" id="UP001529510"/>
    </source>
</evidence>
<sequence length="112" mass="12656">VANNLMDVDQDPRKRLYFADGRRKVDYVLVYHYRKRSSVRGSPSQHRLSIISNGSYPLGVEEKDPEGGKDEPAEVVVDVGPPDPADGEKIMIREEFEGNLKDAGLEIERDKE</sequence>
<organism evidence="3 4">
    <name type="scientific">Cirrhinus mrigala</name>
    <name type="common">Mrigala</name>
    <dbReference type="NCBI Taxonomy" id="683832"/>
    <lineage>
        <taxon>Eukaryota</taxon>
        <taxon>Metazoa</taxon>
        <taxon>Chordata</taxon>
        <taxon>Craniata</taxon>
        <taxon>Vertebrata</taxon>
        <taxon>Euteleostomi</taxon>
        <taxon>Actinopterygii</taxon>
        <taxon>Neopterygii</taxon>
        <taxon>Teleostei</taxon>
        <taxon>Ostariophysi</taxon>
        <taxon>Cypriniformes</taxon>
        <taxon>Cyprinidae</taxon>
        <taxon>Labeoninae</taxon>
        <taxon>Labeonini</taxon>
        <taxon>Cirrhinus</taxon>
    </lineage>
</organism>
<dbReference type="EMBL" id="JAMKFB020000004">
    <property type="protein sequence ID" value="KAL0196399.1"/>
    <property type="molecule type" value="Genomic_DNA"/>
</dbReference>
<feature type="domain" description="Anoctamin dimerisation" evidence="2">
    <location>
        <begin position="17"/>
        <end position="111"/>
    </location>
</feature>
<reference evidence="3 4" key="1">
    <citation type="submission" date="2024-05" db="EMBL/GenBank/DDBJ databases">
        <title>Genome sequencing and assembly of Indian major carp, Cirrhinus mrigala (Hamilton, 1822).</title>
        <authorList>
            <person name="Mohindra V."/>
            <person name="Chowdhury L.M."/>
            <person name="Lal K."/>
            <person name="Jena J.K."/>
        </authorList>
    </citation>
    <scope>NUCLEOTIDE SEQUENCE [LARGE SCALE GENOMIC DNA]</scope>
    <source>
        <strain evidence="3">CM1030</strain>
        <tissue evidence="3">Blood</tissue>
    </source>
</reference>
<gene>
    <name evidence="3" type="ORF">M9458_009971</name>
</gene>
<evidence type="ECO:0000256" key="1">
    <source>
        <dbReference type="SAM" id="MobiDB-lite"/>
    </source>
</evidence>
<feature type="region of interest" description="Disordered" evidence="1">
    <location>
        <begin position="40"/>
        <end position="87"/>
    </location>
</feature>
<dbReference type="Pfam" id="PF16178">
    <property type="entry name" value="Anoct_dimer"/>
    <property type="match status" value="1"/>
</dbReference>
<feature type="non-terminal residue" evidence="3">
    <location>
        <position position="112"/>
    </location>
</feature>
<feature type="non-terminal residue" evidence="3">
    <location>
        <position position="1"/>
    </location>
</feature>
<feature type="compositionally biased region" description="Basic and acidic residues" evidence="1">
    <location>
        <begin position="60"/>
        <end position="72"/>
    </location>
</feature>